<feature type="region of interest" description="Disordered" evidence="2">
    <location>
        <begin position="553"/>
        <end position="611"/>
    </location>
</feature>
<protein>
    <submittedName>
        <fullName evidence="4">Uncharacterized protein LOC116187927 isoform X1</fullName>
    </submittedName>
</protein>
<name>A0A6P8BQ21_PUNGR</name>
<dbReference type="GeneID" id="116187927"/>
<keyword evidence="1" id="KW-0175">Coiled coil</keyword>
<dbReference type="Proteomes" id="UP000515151">
    <property type="component" value="Chromosome 8"/>
</dbReference>
<dbReference type="PANTHER" id="PTHR48459">
    <property type="entry name" value="CUE DOMAIN-CONTAINING PROTEIN"/>
    <property type="match status" value="1"/>
</dbReference>
<dbReference type="AlphaFoldDB" id="A0A6P8BQ21"/>
<sequence>MAFGSVYRCLQELFPQLDARILKAVAIENSKDVHKAVEVVLMEILPSMTEEAKPPSSPQGSLGTPSHLDEEVQEEDEGLLLRRHRTVEKASASKLKFSVSADGSASSSTASDPAHPALVNEAAFWDAKDSIDQSQEASDHEVIAATKTAEEIRAAPMDQISHAQLVALHHFNVAKVPDELNGTAESEELILLGLMNKPPSSTTKTSCVAPSVIHDASDTEAGEGSADGEGTKGPQAHSADGDNKDEVLFPESLICQLEPLSVQKHAPEADSTKDVSAEYLNDINMTLEANYATAVGQDSGHEAMKMTRSAQIGEVDLLDQIIEDAKNNKLFWLLQKTLFSAMESVINTMKEVEEQERAAEQAREEAARRSSDISRRVEELKRMIQSAKEANDMHAGEIYGERAILATEVRELQSRLLSLSDERDRSLAILDEMRRVLEVRLTAAEWVIEAAEREECAKVEPAYSALKEQEALTEKVVHESKVLQEEAEENSKLREFLINRGRVVDQLQGEIAVICQDVKLLKERFDSGVALSKSISYGQTSCILASSSLSINSSASSDRIPDDRETCKAPNNGSLESSIDGSSPRKESEDKNIAGAEQKELSDEGWELCEN</sequence>
<dbReference type="CDD" id="cd14279">
    <property type="entry name" value="CUE"/>
    <property type="match status" value="1"/>
</dbReference>
<feature type="compositionally biased region" description="Polar residues" evidence="2">
    <location>
        <begin position="569"/>
        <end position="581"/>
    </location>
</feature>
<feature type="compositionally biased region" description="Basic and acidic residues" evidence="2">
    <location>
        <begin position="583"/>
        <end position="602"/>
    </location>
</feature>
<dbReference type="RefSeq" id="XP_031372822.1">
    <property type="nucleotide sequence ID" value="XM_031516962.1"/>
</dbReference>
<feature type="region of interest" description="Disordered" evidence="2">
    <location>
        <begin position="217"/>
        <end position="244"/>
    </location>
</feature>
<reference evidence="3" key="1">
    <citation type="journal article" date="2020" name="Plant Biotechnol. J.">
        <title>The pomegranate (Punica granatum L.) draft genome dissects genetic divergence between soft- and hard-seeded cultivars.</title>
        <authorList>
            <person name="Luo X."/>
            <person name="Li H."/>
            <person name="Wu Z."/>
            <person name="Yao W."/>
            <person name="Zhao P."/>
            <person name="Cao D."/>
            <person name="Yu H."/>
            <person name="Li K."/>
            <person name="Poudel K."/>
            <person name="Zhao D."/>
            <person name="Zhang F."/>
            <person name="Xia X."/>
            <person name="Chen L."/>
            <person name="Wang Q."/>
            <person name="Jing D."/>
            <person name="Cao S."/>
        </authorList>
    </citation>
    <scope>NUCLEOTIDE SEQUENCE [LARGE SCALE GENOMIC DNA]</scope>
    <source>
        <strain evidence="3">cv. Tunisia</strain>
    </source>
</reference>
<dbReference type="OrthoDB" id="620544at2759"/>
<evidence type="ECO:0000313" key="3">
    <source>
        <dbReference type="Proteomes" id="UP000515151"/>
    </source>
</evidence>
<accession>A0A6P8BQ21</accession>
<evidence type="ECO:0000256" key="1">
    <source>
        <dbReference type="SAM" id="Coils"/>
    </source>
</evidence>
<feature type="region of interest" description="Disordered" evidence="2">
    <location>
        <begin position="49"/>
        <end position="76"/>
    </location>
</feature>
<organism evidence="3 4">
    <name type="scientific">Punica granatum</name>
    <name type="common">Pomegranate</name>
    <dbReference type="NCBI Taxonomy" id="22663"/>
    <lineage>
        <taxon>Eukaryota</taxon>
        <taxon>Viridiplantae</taxon>
        <taxon>Streptophyta</taxon>
        <taxon>Embryophyta</taxon>
        <taxon>Tracheophyta</taxon>
        <taxon>Spermatophyta</taxon>
        <taxon>Magnoliopsida</taxon>
        <taxon>eudicotyledons</taxon>
        <taxon>Gunneridae</taxon>
        <taxon>Pentapetalae</taxon>
        <taxon>rosids</taxon>
        <taxon>malvids</taxon>
        <taxon>Myrtales</taxon>
        <taxon>Lythraceae</taxon>
        <taxon>Punica</taxon>
    </lineage>
</organism>
<dbReference type="PANTHER" id="PTHR48459:SF1">
    <property type="entry name" value="CUE DOMAIN-CONTAINING PROTEIN"/>
    <property type="match status" value="1"/>
</dbReference>
<evidence type="ECO:0000256" key="2">
    <source>
        <dbReference type="SAM" id="MobiDB-lite"/>
    </source>
</evidence>
<reference evidence="4" key="2">
    <citation type="submission" date="2025-08" db="UniProtKB">
        <authorList>
            <consortium name="RefSeq"/>
        </authorList>
    </citation>
    <scope>IDENTIFICATION</scope>
    <source>
        <tissue evidence="4">Leaf</tissue>
    </source>
</reference>
<proteinExistence type="predicted"/>
<evidence type="ECO:0000313" key="4">
    <source>
        <dbReference type="RefSeq" id="XP_031372822.1"/>
    </source>
</evidence>
<gene>
    <name evidence="4" type="primary">LOC116187927</name>
</gene>
<feature type="coiled-coil region" evidence="1">
    <location>
        <begin position="342"/>
        <end position="454"/>
    </location>
</feature>
<keyword evidence="3" id="KW-1185">Reference proteome</keyword>